<evidence type="ECO:0000313" key="2">
    <source>
        <dbReference type="Proteomes" id="UP000242470"/>
    </source>
</evidence>
<dbReference type="RefSeq" id="WP_083498131.1">
    <property type="nucleotide sequence ID" value="NZ_CP065712.1"/>
</dbReference>
<accession>A0AAP8PNR4</accession>
<protein>
    <submittedName>
        <fullName evidence="1">Bacteriocin</fullName>
    </submittedName>
</protein>
<dbReference type="Proteomes" id="UP000242470">
    <property type="component" value="Unassembled WGS sequence"/>
</dbReference>
<gene>
    <name evidence="1" type="ORF">CD158_06940</name>
</gene>
<dbReference type="InterPro" id="IPR010133">
    <property type="entry name" value="Bacteriocin_signal_seq"/>
</dbReference>
<dbReference type="GeneID" id="97128460"/>
<dbReference type="AlphaFoldDB" id="A0AAP8PNR4"/>
<proteinExistence type="predicted"/>
<dbReference type="NCBIfam" id="TIGR01847">
    <property type="entry name" value="bacteriocin_sig"/>
    <property type="match status" value="1"/>
</dbReference>
<dbReference type="EMBL" id="PPQW01000042">
    <property type="protein sequence ID" value="PNZ67093.1"/>
    <property type="molecule type" value="Genomic_DNA"/>
</dbReference>
<name>A0AAP8PNR4_9STAP</name>
<evidence type="ECO:0000313" key="1">
    <source>
        <dbReference type="EMBL" id="PNZ67093.1"/>
    </source>
</evidence>
<comment type="caution">
    <text evidence="1">The sequence shown here is derived from an EMBL/GenBank/DDBJ whole genome shotgun (WGS) entry which is preliminary data.</text>
</comment>
<organism evidence="1 2">
    <name type="scientific">Staphylococcus auricularis</name>
    <dbReference type="NCBI Taxonomy" id="29379"/>
    <lineage>
        <taxon>Bacteria</taxon>
        <taxon>Bacillati</taxon>
        <taxon>Bacillota</taxon>
        <taxon>Bacilli</taxon>
        <taxon>Bacillales</taxon>
        <taxon>Staphylococcaceae</taxon>
        <taxon>Staphylococcus</taxon>
    </lineage>
</organism>
<sequence>MILINDSKMCERRVKPMKQLNTKELNQVSGGSFYRASHLINKGLKFMKDPGRFLHR</sequence>
<reference evidence="1 2" key="1">
    <citation type="submission" date="2017-08" db="EMBL/GenBank/DDBJ databases">
        <title>Draft genome sequences of 64 type strains of genus Staph aureus.</title>
        <authorList>
            <person name="Cole K."/>
            <person name="Golubchik T."/>
            <person name="Russell J."/>
            <person name="Foster D."/>
            <person name="Llewelyn M."/>
            <person name="Wilson D."/>
            <person name="Crook D."/>
            <person name="Paul J."/>
        </authorList>
    </citation>
    <scope>NUCLEOTIDE SEQUENCE [LARGE SCALE GENOMIC DNA]</scope>
    <source>
        <strain evidence="1 2">NCTC 12101</strain>
    </source>
</reference>